<dbReference type="STRING" id="306902.C4YAQ9"/>
<feature type="region of interest" description="Disordered" evidence="6">
    <location>
        <begin position="780"/>
        <end position="805"/>
    </location>
</feature>
<dbReference type="OrthoDB" id="27073at2759"/>
<dbReference type="InterPro" id="IPR001373">
    <property type="entry name" value="Cullin_N"/>
</dbReference>
<feature type="domain" description="Cullin family profile" evidence="7">
    <location>
        <begin position="464"/>
        <end position="740"/>
    </location>
</feature>
<dbReference type="PROSITE" id="PS50069">
    <property type="entry name" value="CULLIN_2"/>
    <property type="match status" value="1"/>
</dbReference>
<dbReference type="SUPFAM" id="SSF46785">
    <property type="entry name" value="Winged helix' DNA-binding domain"/>
    <property type="match status" value="1"/>
</dbReference>
<dbReference type="InterPro" id="IPR016158">
    <property type="entry name" value="Cullin_homology"/>
</dbReference>
<dbReference type="Pfam" id="PF26557">
    <property type="entry name" value="Cullin_AB"/>
    <property type="match status" value="1"/>
</dbReference>
<evidence type="ECO:0000313" key="8">
    <source>
        <dbReference type="EMBL" id="EEQ41159.1"/>
    </source>
</evidence>
<gene>
    <name evidence="8" type="ORF">CLUG_05287</name>
</gene>
<dbReference type="Gene3D" id="3.30.230.130">
    <property type="entry name" value="Cullin, Chain C, Domain 2"/>
    <property type="match status" value="1"/>
</dbReference>
<proteinExistence type="inferred from homology"/>
<comment type="similarity">
    <text evidence="1 4 5">Belongs to the cullin family.</text>
</comment>
<dbReference type="Pfam" id="PF10557">
    <property type="entry name" value="Cullin_Nedd8"/>
    <property type="match status" value="1"/>
</dbReference>
<feature type="region of interest" description="Disordered" evidence="6">
    <location>
        <begin position="1"/>
        <end position="27"/>
    </location>
</feature>
<dbReference type="GO" id="GO:0006511">
    <property type="term" value="P:ubiquitin-dependent protein catabolic process"/>
    <property type="evidence" value="ECO:0007669"/>
    <property type="project" value="InterPro"/>
</dbReference>
<evidence type="ECO:0000256" key="4">
    <source>
        <dbReference type="PROSITE-ProRule" id="PRU00330"/>
    </source>
</evidence>
<dbReference type="InParanoid" id="C4YAQ9"/>
<evidence type="ECO:0000256" key="3">
    <source>
        <dbReference type="ARBA" id="ARBA00022843"/>
    </source>
</evidence>
<name>C4YAQ9_CLAL4</name>
<keyword evidence="2" id="KW-1017">Isopeptide bond</keyword>
<dbReference type="Pfam" id="PF00888">
    <property type="entry name" value="Cullin"/>
    <property type="match status" value="1"/>
</dbReference>
<sequence>MIPAGSRRSKIRPPRKSLGGQNSKTDDSLSYESAWSVLSNAIVQIQNKNVSNLSYEQLYRKAYTLVLRKYGGRLYDDVSRLIGEHLEARRRAILKVYDDALTSNDEEFLQLTMREWAEHLQSMKFISDVLMYLNRVYVKENKRLLIYDLGIVLFDLHFVRYNNSDIGNKLITIILNEIGKSRKGQVITTKSYISQVISMFETLSQEHIGLANSLPQELSGSDDMLYSSLFEPAFLHNSEVFFSNLADEYLAYGQGSKYLQDVYQFVQEEEDRLNQFVSDSTHSKLVSLMNNILIKDKIDRVMCYPIDQQGLSYWLEPIMIQTTNSSEQFGTSNVRNHTAELHILYELVGRVDPDRKLLKLRLRDVIVSQGTELPNIIHTILEQHASVSAPNGSKKSSSSSSSSSFAIRWVDTVLNYQRHLLQLVKDAFSGDVSIEHTIFSAMRDFVNASNQPQKKASNAAPLTNAPELLSVFMDSSIKQLSKANSSKRLATDANASVDETEEFLHNAVAFLKFIKDKDAFEAHYAAHFAKRFLNSKISVSASSGGGYGGDLEELAISKLSEELGSASLEKITRMKKDVNQSTELTREWKNYTSALESDLVELELKICHVSDWPNSMTKDYKSFASVNGTVGFIWPSQFRETMKTFEEFWQTGKKNDNKTLFWCPKFGSMDLRITYPSKTYEINLSTYAGVIMMLFAPQSTDGDGNPVSAFDEKRELTYEEIFELTNIPEVDLKRQLQSIAVAPRSRLLVKIPMSKDVNPTDKFRLNDKFKAPGNKVKVLTVSSSSSAKPESGKKSIKQEESDEVKTNIEERRKHLVNAAIVRIMKSRQTINHNDLIAELIKQLQNQFQPSTLLIKQRIEDLIEKEYLERDNDTPSIYHYVA</sequence>
<dbReference type="Gene3D" id="1.20.1310.10">
    <property type="entry name" value="Cullin Repeats"/>
    <property type="match status" value="4"/>
</dbReference>
<dbReference type="SUPFAM" id="SSF75632">
    <property type="entry name" value="Cullin homology domain"/>
    <property type="match status" value="1"/>
</dbReference>
<dbReference type="EMBL" id="CH408082">
    <property type="protein sequence ID" value="EEQ41159.1"/>
    <property type="molecule type" value="Genomic_DNA"/>
</dbReference>
<organism evidence="8 9">
    <name type="scientific">Clavispora lusitaniae (strain ATCC 42720)</name>
    <name type="common">Yeast</name>
    <name type="synonym">Candida lusitaniae</name>
    <dbReference type="NCBI Taxonomy" id="306902"/>
    <lineage>
        <taxon>Eukaryota</taxon>
        <taxon>Fungi</taxon>
        <taxon>Dikarya</taxon>
        <taxon>Ascomycota</taxon>
        <taxon>Saccharomycotina</taxon>
        <taxon>Pichiomycetes</taxon>
        <taxon>Metschnikowiaceae</taxon>
        <taxon>Clavispora</taxon>
    </lineage>
</organism>
<dbReference type="SMART" id="SM00884">
    <property type="entry name" value="Cullin_Nedd8"/>
    <property type="match status" value="1"/>
</dbReference>
<dbReference type="GO" id="GO:0031461">
    <property type="term" value="C:cullin-RING ubiquitin ligase complex"/>
    <property type="evidence" value="ECO:0007669"/>
    <property type="project" value="InterPro"/>
</dbReference>
<reference evidence="8 9" key="1">
    <citation type="journal article" date="2009" name="Nature">
        <title>Evolution of pathogenicity and sexual reproduction in eight Candida genomes.</title>
        <authorList>
            <person name="Butler G."/>
            <person name="Rasmussen M.D."/>
            <person name="Lin M.F."/>
            <person name="Santos M.A."/>
            <person name="Sakthikumar S."/>
            <person name="Munro C.A."/>
            <person name="Rheinbay E."/>
            <person name="Grabherr M."/>
            <person name="Forche A."/>
            <person name="Reedy J.L."/>
            <person name="Agrafioti I."/>
            <person name="Arnaud M.B."/>
            <person name="Bates S."/>
            <person name="Brown A.J."/>
            <person name="Brunke S."/>
            <person name="Costanzo M.C."/>
            <person name="Fitzpatrick D.A."/>
            <person name="de Groot P.W."/>
            <person name="Harris D."/>
            <person name="Hoyer L.L."/>
            <person name="Hube B."/>
            <person name="Klis F.M."/>
            <person name="Kodira C."/>
            <person name="Lennard N."/>
            <person name="Logue M.E."/>
            <person name="Martin R."/>
            <person name="Neiman A.M."/>
            <person name="Nikolaou E."/>
            <person name="Quail M.A."/>
            <person name="Quinn J."/>
            <person name="Santos M.C."/>
            <person name="Schmitzberger F.F."/>
            <person name="Sherlock G."/>
            <person name="Shah P."/>
            <person name="Silverstein K.A."/>
            <person name="Skrzypek M.S."/>
            <person name="Soll D."/>
            <person name="Staggs R."/>
            <person name="Stansfield I."/>
            <person name="Stumpf M.P."/>
            <person name="Sudbery P.E."/>
            <person name="Srikantha T."/>
            <person name="Zeng Q."/>
            <person name="Berman J."/>
            <person name="Berriman M."/>
            <person name="Heitman J."/>
            <person name="Gow N.A."/>
            <person name="Lorenz M.C."/>
            <person name="Birren B.W."/>
            <person name="Kellis M."/>
            <person name="Cuomo C.A."/>
        </authorList>
    </citation>
    <scope>NUCLEOTIDE SEQUENCE [LARGE SCALE GENOMIC DNA]</scope>
    <source>
        <strain evidence="8 9">ATCC 42720</strain>
    </source>
</reference>
<evidence type="ECO:0000256" key="2">
    <source>
        <dbReference type="ARBA" id="ARBA00022499"/>
    </source>
</evidence>
<dbReference type="InterPro" id="IPR016159">
    <property type="entry name" value="Cullin_repeat-like_dom_sf"/>
</dbReference>
<dbReference type="OMA" id="MFKDMTI"/>
<protein>
    <recommendedName>
        <fullName evidence="7">Cullin family profile domain-containing protein</fullName>
    </recommendedName>
</protein>
<dbReference type="AlphaFoldDB" id="C4YAQ9"/>
<evidence type="ECO:0000256" key="6">
    <source>
        <dbReference type="SAM" id="MobiDB-lite"/>
    </source>
</evidence>
<dbReference type="HOGENOM" id="CLU_004747_7_1_1"/>
<dbReference type="InterPro" id="IPR036388">
    <property type="entry name" value="WH-like_DNA-bd_sf"/>
</dbReference>
<dbReference type="InterPro" id="IPR045093">
    <property type="entry name" value="Cullin"/>
</dbReference>
<evidence type="ECO:0000256" key="1">
    <source>
        <dbReference type="ARBA" id="ARBA00006019"/>
    </source>
</evidence>
<dbReference type="SMART" id="SM00182">
    <property type="entry name" value="CULLIN"/>
    <property type="match status" value="1"/>
</dbReference>
<dbReference type="FunCoup" id="C4YAQ9">
    <property type="interactions" value="790"/>
</dbReference>
<dbReference type="VEuPathDB" id="FungiDB:CLUG_05287"/>
<feature type="compositionally biased region" description="Basic and acidic residues" evidence="6">
    <location>
        <begin position="790"/>
        <end position="805"/>
    </location>
</feature>
<dbReference type="InterPro" id="IPR036317">
    <property type="entry name" value="Cullin_homology_sf"/>
</dbReference>
<dbReference type="KEGG" id="clu:CLUG_05287"/>
<dbReference type="InterPro" id="IPR059120">
    <property type="entry name" value="Cullin-like_AB"/>
</dbReference>
<dbReference type="InterPro" id="IPR016157">
    <property type="entry name" value="Cullin_CS"/>
</dbReference>
<accession>C4YAQ9</accession>
<evidence type="ECO:0000259" key="7">
    <source>
        <dbReference type="PROSITE" id="PS50069"/>
    </source>
</evidence>
<dbReference type="PROSITE" id="PS01256">
    <property type="entry name" value="CULLIN_1"/>
    <property type="match status" value="1"/>
</dbReference>
<dbReference type="PANTHER" id="PTHR11932">
    <property type="entry name" value="CULLIN"/>
    <property type="match status" value="1"/>
</dbReference>
<dbReference type="Proteomes" id="UP000007703">
    <property type="component" value="Unassembled WGS sequence"/>
</dbReference>
<dbReference type="InterPro" id="IPR019559">
    <property type="entry name" value="Cullin_neddylation_domain"/>
</dbReference>
<dbReference type="GO" id="GO:0031625">
    <property type="term" value="F:ubiquitin protein ligase binding"/>
    <property type="evidence" value="ECO:0007669"/>
    <property type="project" value="InterPro"/>
</dbReference>
<dbReference type="Gene3D" id="1.10.10.10">
    <property type="entry name" value="Winged helix-like DNA-binding domain superfamily/Winged helix DNA-binding domain"/>
    <property type="match status" value="1"/>
</dbReference>
<dbReference type="InterPro" id="IPR036390">
    <property type="entry name" value="WH_DNA-bd_sf"/>
</dbReference>
<evidence type="ECO:0000256" key="5">
    <source>
        <dbReference type="RuleBase" id="RU003829"/>
    </source>
</evidence>
<dbReference type="SUPFAM" id="SSF74788">
    <property type="entry name" value="Cullin repeat-like"/>
    <property type="match status" value="1"/>
</dbReference>
<keyword evidence="3" id="KW-0832">Ubl conjugation</keyword>
<evidence type="ECO:0000313" key="9">
    <source>
        <dbReference type="Proteomes" id="UP000007703"/>
    </source>
</evidence>
<dbReference type="FunFam" id="1.10.10.10:FF:000014">
    <property type="entry name" value="Cullin 1"/>
    <property type="match status" value="1"/>
</dbReference>
<dbReference type="GeneID" id="8495270"/>